<dbReference type="PANTHER" id="PTHR43265:SF1">
    <property type="entry name" value="ESTERASE ESTD"/>
    <property type="match status" value="1"/>
</dbReference>
<feature type="domain" description="Peptidase S9 prolyl oligopeptidase catalytic" evidence="1">
    <location>
        <begin position="121"/>
        <end position="264"/>
    </location>
</feature>
<proteinExistence type="predicted"/>
<dbReference type="Pfam" id="PF00326">
    <property type="entry name" value="Peptidase_S9"/>
    <property type="match status" value="1"/>
</dbReference>
<dbReference type="InterPro" id="IPR053145">
    <property type="entry name" value="AB_hydrolase_Est10"/>
</dbReference>
<dbReference type="GO" id="GO:0052689">
    <property type="term" value="F:carboxylic ester hydrolase activity"/>
    <property type="evidence" value="ECO:0007669"/>
    <property type="project" value="TreeGrafter"/>
</dbReference>
<dbReference type="InterPro" id="IPR029058">
    <property type="entry name" value="AB_hydrolase_fold"/>
</dbReference>
<accession>A0A371JVY1</accession>
<dbReference type="GO" id="GO:0006508">
    <property type="term" value="P:proteolysis"/>
    <property type="evidence" value="ECO:0007669"/>
    <property type="project" value="InterPro"/>
</dbReference>
<dbReference type="EMBL" id="QTJX01000001">
    <property type="protein sequence ID" value="RDY61936.1"/>
    <property type="molecule type" value="Genomic_DNA"/>
</dbReference>
<dbReference type="PANTHER" id="PTHR43265">
    <property type="entry name" value="ESTERASE ESTD"/>
    <property type="match status" value="1"/>
</dbReference>
<reference evidence="2 3" key="1">
    <citation type="submission" date="2018-08" db="EMBL/GenBank/DDBJ databases">
        <title>Muricauda nanhaiensis sp. nov., isolated from seawater of the South China Sea.</title>
        <authorList>
            <person name="Dang Y."/>
        </authorList>
    </citation>
    <scope>NUCLEOTIDE SEQUENCE [LARGE SCALE GENOMIC DNA]</scope>
    <source>
        <strain evidence="2 3">SM1704</strain>
    </source>
</reference>
<dbReference type="Gene3D" id="3.40.50.1820">
    <property type="entry name" value="alpha/beta hydrolase"/>
    <property type="match status" value="1"/>
</dbReference>
<dbReference type="SUPFAM" id="SSF53474">
    <property type="entry name" value="alpha/beta-Hydrolases"/>
    <property type="match status" value="1"/>
</dbReference>
<protein>
    <recommendedName>
        <fullName evidence="1">Peptidase S9 prolyl oligopeptidase catalytic domain-containing protein</fullName>
    </recommendedName>
</protein>
<dbReference type="InterPro" id="IPR001375">
    <property type="entry name" value="Peptidase_S9_cat"/>
</dbReference>
<dbReference type="RefSeq" id="WP_116183718.1">
    <property type="nucleotide sequence ID" value="NZ_QTJX01000001.1"/>
</dbReference>
<evidence type="ECO:0000259" key="1">
    <source>
        <dbReference type="Pfam" id="PF00326"/>
    </source>
</evidence>
<gene>
    <name evidence="2" type="ORF">DX873_07275</name>
</gene>
<evidence type="ECO:0000313" key="3">
    <source>
        <dbReference type="Proteomes" id="UP000261828"/>
    </source>
</evidence>
<comment type="caution">
    <text evidence="2">The sequence shown here is derived from an EMBL/GenBank/DDBJ whole genome shotgun (WGS) entry which is preliminary data.</text>
</comment>
<dbReference type="Proteomes" id="UP000261828">
    <property type="component" value="Unassembled WGS sequence"/>
</dbReference>
<dbReference type="AlphaFoldDB" id="A0A371JVY1"/>
<name>A0A371JVY1_9FLAO</name>
<dbReference type="OrthoDB" id="9809549at2"/>
<evidence type="ECO:0000313" key="2">
    <source>
        <dbReference type="EMBL" id="RDY61936.1"/>
    </source>
</evidence>
<organism evidence="2 3">
    <name type="scientific">Flagellimonas nanhaiensis</name>
    <dbReference type="NCBI Taxonomy" id="2292706"/>
    <lineage>
        <taxon>Bacteria</taxon>
        <taxon>Pseudomonadati</taxon>
        <taxon>Bacteroidota</taxon>
        <taxon>Flavobacteriia</taxon>
        <taxon>Flavobacteriales</taxon>
        <taxon>Flavobacteriaceae</taxon>
        <taxon>Flagellimonas</taxon>
    </lineage>
</organism>
<sequence>MRQLKTLLLMVIIFSVTPILSQSNREFISIDMTVKSVSSTIEGTLFTPDSTAVLPLIIIVPGSGKVTRSQITPMVKGIFNGILTNIFVYDKRGVGDSTGDYIGMNAETSAERIPIRTQVVLDIVDFLYEKPFIDKERIGLMGSSQGGWISPLAAYRSSKISFAICISGVACSVGVSDYFSDLVKETSIEMATDKLNSYNGVQGYDPSEALQNVDIPILWIYGGKDKSNPTFYDLKILEDLKEKMNKDFTIHFYENYNHDMVDETTGEFGKEVIPALRNWYLNLLKT</sequence>
<dbReference type="GO" id="GO:0008236">
    <property type="term" value="F:serine-type peptidase activity"/>
    <property type="evidence" value="ECO:0007669"/>
    <property type="project" value="InterPro"/>
</dbReference>
<keyword evidence="3" id="KW-1185">Reference proteome</keyword>